<feature type="transmembrane region" description="Helical" evidence="9">
    <location>
        <begin position="400"/>
        <end position="420"/>
    </location>
</feature>
<dbReference type="NCBIfam" id="TIGR00916">
    <property type="entry name" value="2A0604s01"/>
    <property type="match status" value="1"/>
</dbReference>
<evidence type="ECO:0000256" key="4">
    <source>
        <dbReference type="ARBA" id="ARBA00022692"/>
    </source>
</evidence>
<evidence type="ECO:0000256" key="8">
    <source>
        <dbReference type="ARBA" id="ARBA00023136"/>
    </source>
</evidence>
<dbReference type="Proteomes" id="UP000249082">
    <property type="component" value="Unassembled WGS sequence"/>
</dbReference>
<keyword evidence="8 9" id="KW-0472">Membrane</keyword>
<dbReference type="AlphaFoldDB" id="A0A2W5NYX3"/>
<dbReference type="NCBIfam" id="TIGR01129">
    <property type="entry name" value="secD"/>
    <property type="match status" value="1"/>
</dbReference>
<gene>
    <name evidence="9 13" type="primary">secD</name>
    <name evidence="13" type="ORF">DI555_06720</name>
</gene>
<comment type="similarity">
    <text evidence="9">Belongs to the SecD/SecF family. SecD subfamily.</text>
</comment>
<dbReference type="InterPro" id="IPR022646">
    <property type="entry name" value="SecD/SecF_CS"/>
</dbReference>
<feature type="domain" description="Protein export membrane protein SecD/SecF C-terminal" evidence="10">
    <location>
        <begin position="355"/>
        <end position="523"/>
    </location>
</feature>
<organism evidence="13 14">
    <name type="scientific">Novosphingobium pentaromativorans</name>
    <dbReference type="NCBI Taxonomy" id="205844"/>
    <lineage>
        <taxon>Bacteria</taxon>
        <taxon>Pseudomonadati</taxon>
        <taxon>Pseudomonadota</taxon>
        <taxon>Alphaproteobacteria</taxon>
        <taxon>Sphingomonadales</taxon>
        <taxon>Sphingomonadaceae</taxon>
        <taxon>Novosphingobium</taxon>
    </lineage>
</organism>
<keyword evidence="4 9" id="KW-0812">Transmembrane</keyword>
<feature type="domain" description="Protein translocase subunit SecDF P1" evidence="11">
    <location>
        <begin position="159"/>
        <end position="218"/>
    </location>
</feature>
<evidence type="ECO:0000256" key="3">
    <source>
        <dbReference type="ARBA" id="ARBA00022475"/>
    </source>
</evidence>
<comment type="function">
    <text evidence="9">Part of the Sec protein translocase complex. Interacts with the SecYEG preprotein conducting channel. SecDF uses the proton motive force (PMF) to complete protein translocation after the ATP-dependent function of SecA.</text>
</comment>
<keyword evidence="5 9" id="KW-0653">Protein transport</keyword>
<evidence type="ECO:0000259" key="12">
    <source>
        <dbReference type="Pfam" id="PF22599"/>
    </source>
</evidence>
<comment type="caution">
    <text evidence="13">The sequence shown here is derived from an EMBL/GenBank/DDBJ whole genome shotgun (WGS) entry which is preliminary data.</text>
</comment>
<dbReference type="InterPro" id="IPR048634">
    <property type="entry name" value="SecD_SecF_C"/>
</dbReference>
<evidence type="ECO:0000256" key="5">
    <source>
        <dbReference type="ARBA" id="ARBA00022927"/>
    </source>
</evidence>
<accession>A0A2W5NYX3</accession>
<protein>
    <recommendedName>
        <fullName evidence="9">Protein translocase subunit SecD</fullName>
    </recommendedName>
</protein>
<evidence type="ECO:0000259" key="11">
    <source>
        <dbReference type="Pfam" id="PF21760"/>
    </source>
</evidence>
<evidence type="ECO:0000256" key="2">
    <source>
        <dbReference type="ARBA" id="ARBA00022448"/>
    </source>
</evidence>
<evidence type="ECO:0000256" key="9">
    <source>
        <dbReference type="HAMAP-Rule" id="MF_01463"/>
    </source>
</evidence>
<dbReference type="InterPro" id="IPR001036">
    <property type="entry name" value="Acrflvin-R"/>
</dbReference>
<feature type="transmembrane region" description="Helical" evidence="9">
    <location>
        <begin position="376"/>
        <end position="393"/>
    </location>
</feature>
<dbReference type="Pfam" id="PF22599">
    <property type="entry name" value="SecDF_P1_head"/>
    <property type="match status" value="1"/>
</dbReference>
<dbReference type="FunFam" id="1.20.1640.10:FF:000004">
    <property type="entry name" value="Protein translocase subunit SecD"/>
    <property type="match status" value="1"/>
</dbReference>
<keyword evidence="6 9" id="KW-1133">Transmembrane helix</keyword>
<dbReference type="InterPro" id="IPR022813">
    <property type="entry name" value="SecD/SecF_arch_bac"/>
</dbReference>
<dbReference type="Pfam" id="PF07549">
    <property type="entry name" value="Sec_GG"/>
    <property type="match status" value="1"/>
</dbReference>
<proteinExistence type="inferred from homology"/>
<evidence type="ECO:0000256" key="6">
    <source>
        <dbReference type="ARBA" id="ARBA00022989"/>
    </source>
</evidence>
<dbReference type="Gene3D" id="3.30.1360.200">
    <property type="match status" value="1"/>
</dbReference>
<evidence type="ECO:0000259" key="10">
    <source>
        <dbReference type="Pfam" id="PF02355"/>
    </source>
</evidence>
<dbReference type="GO" id="GO:0015450">
    <property type="term" value="F:protein-transporting ATPase activity"/>
    <property type="evidence" value="ECO:0007669"/>
    <property type="project" value="InterPro"/>
</dbReference>
<dbReference type="Pfam" id="PF21760">
    <property type="entry name" value="SecD_1st"/>
    <property type="match status" value="1"/>
</dbReference>
<dbReference type="EMBL" id="QFPX01000005">
    <property type="protein sequence ID" value="PZQ55715.1"/>
    <property type="molecule type" value="Genomic_DNA"/>
</dbReference>
<dbReference type="PRINTS" id="PR00702">
    <property type="entry name" value="ACRIFLAVINRP"/>
</dbReference>
<keyword evidence="2 9" id="KW-0813">Transport</keyword>
<dbReference type="Gene3D" id="3.30.70.3400">
    <property type="match status" value="1"/>
</dbReference>
<evidence type="ECO:0000313" key="13">
    <source>
        <dbReference type="EMBL" id="PZQ55715.1"/>
    </source>
</evidence>
<dbReference type="InterPro" id="IPR054384">
    <property type="entry name" value="SecDF_P1_head"/>
</dbReference>
<feature type="transmembrane region" description="Helical" evidence="9">
    <location>
        <begin position="499"/>
        <end position="523"/>
    </location>
</feature>
<dbReference type="PANTHER" id="PTHR30081:SF1">
    <property type="entry name" value="PROTEIN TRANSLOCASE SUBUNIT SECD"/>
    <property type="match status" value="1"/>
</dbReference>
<comment type="subcellular location">
    <subcellularLocation>
        <location evidence="1 9">Cell membrane</location>
        <topology evidence="1 9">Multi-pass membrane protein</topology>
    </subcellularLocation>
</comment>
<evidence type="ECO:0000313" key="14">
    <source>
        <dbReference type="Proteomes" id="UP000249082"/>
    </source>
</evidence>
<dbReference type="Pfam" id="PF02355">
    <property type="entry name" value="SecD_SecF_C"/>
    <property type="match status" value="1"/>
</dbReference>
<dbReference type="InterPro" id="IPR048631">
    <property type="entry name" value="SecD_1st"/>
</dbReference>
<evidence type="ECO:0000256" key="7">
    <source>
        <dbReference type="ARBA" id="ARBA00023010"/>
    </source>
</evidence>
<feature type="transmembrane region" description="Helical" evidence="9">
    <location>
        <begin position="474"/>
        <end position="493"/>
    </location>
</feature>
<feature type="domain" description="SecDF P1 head subdomain" evidence="12">
    <location>
        <begin position="253"/>
        <end position="354"/>
    </location>
</feature>
<dbReference type="InterPro" id="IPR055344">
    <property type="entry name" value="SecD_SecF_C_bact"/>
</dbReference>
<dbReference type="GO" id="GO:0005886">
    <property type="term" value="C:plasma membrane"/>
    <property type="evidence" value="ECO:0007669"/>
    <property type="project" value="UniProtKB-SubCell"/>
</dbReference>
<dbReference type="InterPro" id="IPR005791">
    <property type="entry name" value="SecD"/>
</dbReference>
<sequence>MLEFPTWKKLWYWGLTIVIALCAVPSLVSLTNARWPDFLPEPKINLGLDLAGGSRLLLEANRQQVVQQRLEGMEESVRTRLRQASPTIAIGDFSSTGGQLAFTVRDASQVDAAREAILPLTSGAGLTGQRDWDITVRDGTRFILVPTQAGIDLAISSAMETAVEVVRKRIDALGTKEPDIRRLGGTRIDVQVPGLQDPQALKNLLGQTAKLEFKLVDETAVPSDLAKGIVPPGDEIVPYADPNDPAAGGVPYLAVKRLGGIKGDELTDAKQAFDPKTNAAVVSITFNQQGGEKFAKLTSENVNKRFAIILDGKVLSAPSINEAILGGSAQISGSFNVQSATQLAIALRSGALPVDLTVVEERTVGPDLGADSIQKGVVAMGVGTVLLMLFIFLTYGRFGAYANIALFINVLMILGVMAVLGTTLTLPGIAGFVLTIGAAVDANVLINERIREERHRGRRVVQAVELGYKEASRAIFDANITNAISAVLMFAFGSGPVRGFAVVLMIGIVTSVFTAVTMSRMWVAGWLRRARPSDLNV</sequence>
<dbReference type="GO" id="GO:0043952">
    <property type="term" value="P:protein transport by the Sec complex"/>
    <property type="evidence" value="ECO:0007669"/>
    <property type="project" value="UniProtKB-UniRule"/>
</dbReference>
<keyword evidence="7 9" id="KW-0811">Translocation</keyword>
<dbReference type="SUPFAM" id="SSF82866">
    <property type="entry name" value="Multidrug efflux transporter AcrB transmembrane domain"/>
    <property type="match status" value="1"/>
</dbReference>
<dbReference type="HAMAP" id="MF_01463_B">
    <property type="entry name" value="SecD_B"/>
    <property type="match status" value="1"/>
</dbReference>
<evidence type="ECO:0000256" key="1">
    <source>
        <dbReference type="ARBA" id="ARBA00004651"/>
    </source>
</evidence>
<feature type="transmembrane region" description="Helical" evidence="9">
    <location>
        <begin position="426"/>
        <end position="446"/>
    </location>
</feature>
<dbReference type="GO" id="GO:0006605">
    <property type="term" value="P:protein targeting"/>
    <property type="evidence" value="ECO:0007669"/>
    <property type="project" value="UniProtKB-UniRule"/>
</dbReference>
<reference evidence="13 14" key="1">
    <citation type="submission" date="2017-08" db="EMBL/GenBank/DDBJ databases">
        <title>Infants hospitalized years apart are colonized by the same room-sourced microbial strains.</title>
        <authorList>
            <person name="Brooks B."/>
            <person name="Olm M.R."/>
            <person name="Firek B.A."/>
            <person name="Baker R."/>
            <person name="Thomas B.C."/>
            <person name="Morowitz M.J."/>
            <person name="Banfield J.F."/>
        </authorList>
    </citation>
    <scope>NUCLEOTIDE SEQUENCE [LARGE SCALE GENOMIC DNA]</scope>
    <source>
        <strain evidence="13">S2_005_002_R2_33</strain>
    </source>
</reference>
<dbReference type="GO" id="GO:0065002">
    <property type="term" value="P:intracellular protein transmembrane transport"/>
    <property type="evidence" value="ECO:0007669"/>
    <property type="project" value="UniProtKB-UniRule"/>
</dbReference>
<comment type="subunit">
    <text evidence="9">Forms a complex with SecF. Part of the essential Sec protein translocation apparatus which comprises SecA, SecYEG and auxiliary proteins SecDF-YajC and YidC.</text>
</comment>
<comment type="caution">
    <text evidence="9">Lacks conserved residue(s) required for the propagation of feature annotation.</text>
</comment>
<dbReference type="PANTHER" id="PTHR30081">
    <property type="entry name" value="PROTEIN-EXPORT MEMBRANE PROTEIN SEC"/>
    <property type="match status" value="1"/>
</dbReference>
<dbReference type="Gene3D" id="1.20.1640.10">
    <property type="entry name" value="Multidrug efflux transporter AcrB transmembrane domain"/>
    <property type="match status" value="1"/>
</dbReference>
<name>A0A2W5NYX3_9SPHN</name>
<keyword evidence="3 9" id="KW-1003">Cell membrane</keyword>